<dbReference type="EMBL" id="SBHX01000064">
    <property type="protein sequence ID" value="RWX25074.1"/>
    <property type="molecule type" value="Genomic_DNA"/>
</dbReference>
<protein>
    <submittedName>
        <fullName evidence="2">Uncharacterized protein</fullName>
    </submittedName>
</protein>
<dbReference type="AlphaFoldDB" id="A0A444HQR4"/>
<feature type="compositionally biased region" description="Basic and acidic residues" evidence="1">
    <location>
        <begin position="57"/>
        <end position="66"/>
    </location>
</feature>
<comment type="caution">
    <text evidence="2">The sequence shown here is derived from an EMBL/GenBank/DDBJ whole genome shotgun (WGS) entry which is preliminary data.</text>
</comment>
<evidence type="ECO:0000313" key="3">
    <source>
        <dbReference type="Proteomes" id="UP000283817"/>
    </source>
</evidence>
<dbReference type="Proteomes" id="UP000283817">
    <property type="component" value="Unassembled WGS sequence"/>
</dbReference>
<feature type="region of interest" description="Disordered" evidence="1">
    <location>
        <begin position="1"/>
        <end position="88"/>
    </location>
</feature>
<evidence type="ECO:0000256" key="1">
    <source>
        <dbReference type="SAM" id="MobiDB-lite"/>
    </source>
</evidence>
<accession>A0A444HQR4</accession>
<evidence type="ECO:0000313" key="2">
    <source>
        <dbReference type="EMBL" id="RWX25074.1"/>
    </source>
</evidence>
<dbReference type="RefSeq" id="WP_128411777.1">
    <property type="nucleotide sequence ID" value="NZ_SBHX01000064.1"/>
</dbReference>
<name>A0A444HQR4_RHILE</name>
<feature type="compositionally biased region" description="Low complexity" evidence="1">
    <location>
        <begin position="45"/>
        <end position="56"/>
    </location>
</feature>
<feature type="compositionally biased region" description="Basic and acidic residues" evidence="1">
    <location>
        <begin position="1"/>
        <end position="19"/>
    </location>
</feature>
<proteinExistence type="predicted"/>
<organism evidence="2 3">
    <name type="scientific">Rhizobium leguminosarum</name>
    <dbReference type="NCBI Taxonomy" id="384"/>
    <lineage>
        <taxon>Bacteria</taxon>
        <taxon>Pseudomonadati</taxon>
        <taxon>Pseudomonadota</taxon>
        <taxon>Alphaproteobacteria</taxon>
        <taxon>Hyphomicrobiales</taxon>
        <taxon>Rhizobiaceae</taxon>
        <taxon>Rhizobium/Agrobacterium group</taxon>
        <taxon>Rhizobium</taxon>
    </lineage>
</organism>
<sequence>MQKKSNDPIEDRNKLRPPEMDLEPIGSEGEELGAVVGKRVKARAGRPSARSPATRRAQPDNERVEGLPETDAADSLAAAPPVMKRDRA</sequence>
<gene>
    <name evidence="2" type="ORF">EHI47_26620</name>
</gene>
<reference evidence="2 3" key="1">
    <citation type="submission" date="2019-01" db="EMBL/GenBank/DDBJ databases">
        <title>RHIZO-ID as a novel technology for direct rhizobia identification.</title>
        <authorList>
            <person name="De Meyer S.E."/>
        </authorList>
    </citation>
    <scope>NUCLEOTIDE SEQUENCE [LARGE SCALE GENOMIC DNA]</scope>
    <source>
        <strain evidence="2 3">WSM448</strain>
    </source>
</reference>